<dbReference type="EMBL" id="CP091139">
    <property type="protein sequence ID" value="UUT35539.1"/>
    <property type="molecule type" value="Genomic_DNA"/>
</dbReference>
<feature type="transmembrane region" description="Helical" evidence="1">
    <location>
        <begin position="66"/>
        <end position="89"/>
    </location>
</feature>
<feature type="transmembrane region" description="Helical" evidence="1">
    <location>
        <begin position="23"/>
        <end position="45"/>
    </location>
</feature>
<feature type="transmembrane region" description="Helical" evidence="1">
    <location>
        <begin position="232"/>
        <end position="252"/>
    </location>
</feature>
<keyword evidence="3" id="KW-1185">Reference proteome</keyword>
<name>A0ABY5NK49_9MICO</name>
<dbReference type="InterPro" id="IPR032479">
    <property type="entry name" value="DUF5058"/>
</dbReference>
<evidence type="ECO:0000256" key="1">
    <source>
        <dbReference type="SAM" id="Phobius"/>
    </source>
</evidence>
<feature type="transmembrane region" description="Helical" evidence="1">
    <location>
        <begin position="199"/>
        <end position="220"/>
    </location>
</feature>
<dbReference type="Proteomes" id="UP001054811">
    <property type="component" value="Chromosome"/>
</dbReference>
<keyword evidence="1" id="KW-1133">Transmembrane helix</keyword>
<dbReference type="Pfam" id="PF16481">
    <property type="entry name" value="DUF5058"/>
    <property type="match status" value="1"/>
</dbReference>
<keyword evidence="1" id="KW-0812">Transmembrane</keyword>
<evidence type="ECO:0000313" key="2">
    <source>
        <dbReference type="EMBL" id="UUT35539.1"/>
    </source>
</evidence>
<evidence type="ECO:0000313" key="3">
    <source>
        <dbReference type="Proteomes" id="UP001054811"/>
    </source>
</evidence>
<feature type="transmembrane region" description="Helical" evidence="1">
    <location>
        <begin position="130"/>
        <end position="157"/>
    </location>
</feature>
<proteinExistence type="predicted"/>
<dbReference type="RefSeq" id="WP_259612146.1">
    <property type="nucleotide sequence ID" value="NZ_CP091139.2"/>
</dbReference>
<protein>
    <submittedName>
        <fullName evidence="2">DUF5058 family protein</fullName>
    </submittedName>
</protein>
<reference evidence="2" key="1">
    <citation type="submission" date="2022-01" db="EMBL/GenBank/DDBJ databases">
        <title>Microbacterium eymi and Microbacterium rhizovicinus sp. nov., isolated from the rhizospheric soil of Elymus tsukushiensis, a plant native to the Dokdo Islands, Republic of Korea.</title>
        <authorList>
            <person name="Hwang Y.J."/>
        </authorList>
    </citation>
    <scope>NUCLEOTIDE SEQUENCE</scope>
    <source>
        <strain evidence="2">KUDC0405</strain>
    </source>
</reference>
<keyword evidence="1" id="KW-0472">Membrane</keyword>
<feature type="transmembrane region" description="Helical" evidence="1">
    <location>
        <begin position="169"/>
        <end position="193"/>
    </location>
</feature>
<accession>A0ABY5NK49</accession>
<sequence>MHSPLTALDPGSTDILAAADQPILWLCAGGIFVVIGVQTVIYFLAVRKAAPAVGMSGDDVKRSFRAGAVAAIGPSMAVALIAITLIAVFGTPGVLTRIGLIGSAAFDVAGGQIAAGTQNATLGGDGYTQAVFATVLLCIALSGAGWMLVTLIATPLLKRGSNKLESKSTAGAAGAMAIIPAAALLGAFGTFGIQQFQRGLAASIVVIVSGLVMVLCLWLAKAARQPWLREWGLGFSLVIGIFVGILVSNAGIA</sequence>
<gene>
    <name evidence="2" type="ORF">L2X98_19545</name>
</gene>
<organism evidence="2 3">
    <name type="scientific">Microbacterium elymi</name>
    <dbReference type="NCBI Taxonomy" id="2909587"/>
    <lineage>
        <taxon>Bacteria</taxon>
        <taxon>Bacillati</taxon>
        <taxon>Actinomycetota</taxon>
        <taxon>Actinomycetes</taxon>
        <taxon>Micrococcales</taxon>
        <taxon>Microbacteriaceae</taxon>
        <taxon>Microbacterium</taxon>
    </lineage>
</organism>